<dbReference type="SUPFAM" id="SSF51905">
    <property type="entry name" value="FAD/NAD(P)-binding domain"/>
    <property type="match status" value="1"/>
</dbReference>
<dbReference type="PRINTS" id="PR00411">
    <property type="entry name" value="PNDRDTASEI"/>
</dbReference>
<gene>
    <name evidence="8" type="ORF">CCASEI_06120</name>
</gene>
<evidence type="ECO:0000256" key="1">
    <source>
        <dbReference type="ARBA" id="ARBA00001974"/>
    </source>
</evidence>
<dbReference type="InterPro" id="IPR050151">
    <property type="entry name" value="Class-I_Pyr_Nuc-Dis_Oxidored"/>
</dbReference>
<evidence type="ECO:0000313" key="8">
    <source>
        <dbReference type="EMBL" id="AHI19800.1"/>
    </source>
</evidence>
<feature type="domain" description="Pyridine nucleotide-disulphide oxidoreductase dimerisation" evidence="6">
    <location>
        <begin position="340"/>
        <end position="449"/>
    </location>
</feature>
<dbReference type="NCBIfam" id="NF005884">
    <property type="entry name" value="PRK07846.1"/>
    <property type="match status" value="1"/>
</dbReference>
<dbReference type="PIRSF" id="PIRSF000350">
    <property type="entry name" value="Mercury_reductase_MerA"/>
    <property type="match status" value="1"/>
</dbReference>
<accession>A0ABN4CBM4</accession>
<dbReference type="RefSeq" id="WP_006821726.1">
    <property type="nucleotide sequence ID" value="NZ_CP004350.1"/>
</dbReference>
<organism evidence="8 9">
    <name type="scientific">Corynebacterium casei LMG S-19264</name>
    <dbReference type="NCBI Taxonomy" id="1285583"/>
    <lineage>
        <taxon>Bacteria</taxon>
        <taxon>Bacillati</taxon>
        <taxon>Actinomycetota</taxon>
        <taxon>Actinomycetes</taxon>
        <taxon>Mycobacteriales</taxon>
        <taxon>Corynebacteriaceae</taxon>
        <taxon>Corynebacterium</taxon>
    </lineage>
</organism>
<evidence type="ECO:0000313" key="9">
    <source>
        <dbReference type="Proteomes" id="UP000019226"/>
    </source>
</evidence>
<evidence type="ECO:0000259" key="6">
    <source>
        <dbReference type="Pfam" id="PF02852"/>
    </source>
</evidence>
<dbReference type="Pfam" id="PF02852">
    <property type="entry name" value="Pyr_redox_dim"/>
    <property type="match status" value="1"/>
</dbReference>
<evidence type="ECO:0000259" key="7">
    <source>
        <dbReference type="Pfam" id="PF07992"/>
    </source>
</evidence>
<protein>
    <submittedName>
        <fullName evidence="8">Mycothione reductase</fullName>
        <ecNumber evidence="8">1.8.1.7</ecNumber>
    </submittedName>
</protein>
<evidence type="ECO:0000256" key="5">
    <source>
        <dbReference type="ARBA" id="ARBA00023027"/>
    </source>
</evidence>
<sequence length="458" mass="50177">MTHYDLIIIGAGSGNSIPTPEHDDISIAIIEKDKFGGTCMNVGCIPTKMYVYAADVAHQTSHSQKLGITGEVTNVDWDSIVDRVFTNRIDKIAEGGEAYRRGDETPNITVYDQHAEFIGPKTIKTGDDVITGDEIVIATGSRPQIPSAIANSGATYHTNETIMRLPQQPKSLAIIGGGFIAMEFAHVFEGLGTDVTIINRSETLLRWLDKDLSSRFNTQARDRYNVITNVNVQDVENTANGGVKISLDNDSVLEADALLVATGRIPNGDQMNLESAGIEMHEDGRIKVDDFGRTTAEGVWALGDVSSPYMLKHVANAETKAVRQNMLHPDDMVPMPHDHVPSAIFTHPQIATVGLTEEEARAQNLDITVKVQNYSDVAYGWAMEDHDGICKLIADKKSGKLLGAHFYGPQASTLIQQMITVMAFDLDVRDFAQKQYWIHPALPEVTENALLGLEFDSE</sequence>
<keyword evidence="3" id="KW-0285">Flavoprotein</keyword>
<dbReference type="Pfam" id="PF07992">
    <property type="entry name" value="Pyr_redox_2"/>
    <property type="match status" value="1"/>
</dbReference>
<keyword evidence="5" id="KW-0520">NAD</keyword>
<reference evidence="9" key="1">
    <citation type="submission" date="2013-02" db="EMBL/GenBank/DDBJ databases">
        <title>The complete genome sequence of Corynebacterium casei LMG S-19264 (=DSM 44701).</title>
        <authorList>
            <person name="Ruckert C."/>
            <person name="Albersmeier A."/>
            <person name="Kalinowski J."/>
        </authorList>
    </citation>
    <scope>NUCLEOTIDE SEQUENCE [LARGE SCALE GENOMIC DNA]</scope>
    <source>
        <strain evidence="9">LMG S-19264</strain>
    </source>
</reference>
<keyword evidence="4" id="KW-0274">FAD</keyword>
<feature type="domain" description="FAD/NAD(P)-binding" evidence="7">
    <location>
        <begin position="4"/>
        <end position="317"/>
    </location>
</feature>
<dbReference type="Proteomes" id="UP000019226">
    <property type="component" value="Chromosome"/>
</dbReference>
<dbReference type="PANTHER" id="PTHR22912:SF217">
    <property type="entry name" value="DIHYDROLIPOYL DEHYDROGENASE"/>
    <property type="match status" value="1"/>
</dbReference>
<dbReference type="InterPro" id="IPR017817">
    <property type="entry name" value="Mycothione_reductase"/>
</dbReference>
<dbReference type="GO" id="GO:0004362">
    <property type="term" value="F:glutathione-disulfide reductase (NADPH) activity"/>
    <property type="evidence" value="ECO:0007669"/>
    <property type="project" value="UniProtKB-EC"/>
</dbReference>
<keyword evidence="9" id="KW-1185">Reference proteome</keyword>
<dbReference type="NCBIfam" id="TIGR03452">
    <property type="entry name" value="mycothione_red"/>
    <property type="match status" value="1"/>
</dbReference>
<dbReference type="InterPro" id="IPR004099">
    <property type="entry name" value="Pyr_nucl-diS_OxRdtase_dimer"/>
</dbReference>
<dbReference type="EMBL" id="CP004350">
    <property type="protein sequence ID" value="AHI19800.1"/>
    <property type="molecule type" value="Genomic_DNA"/>
</dbReference>
<comment type="cofactor">
    <cofactor evidence="1">
        <name>FAD</name>
        <dbReference type="ChEBI" id="CHEBI:57692"/>
    </cofactor>
</comment>
<dbReference type="InterPro" id="IPR001100">
    <property type="entry name" value="Pyr_nuc-diS_OxRdtase"/>
</dbReference>
<dbReference type="Gene3D" id="3.30.390.30">
    <property type="match status" value="1"/>
</dbReference>
<dbReference type="EC" id="1.8.1.7" evidence="8"/>
<name>A0ABN4CBM4_9CORY</name>
<dbReference type="GeneID" id="82877374"/>
<dbReference type="InterPro" id="IPR016156">
    <property type="entry name" value="FAD/NAD-linked_Rdtase_dimer_sf"/>
</dbReference>
<proteinExistence type="inferred from homology"/>
<keyword evidence="8" id="KW-0560">Oxidoreductase</keyword>
<dbReference type="SUPFAM" id="SSF55424">
    <property type="entry name" value="FAD/NAD-linked reductases, dimerisation (C-terminal) domain"/>
    <property type="match status" value="1"/>
</dbReference>
<evidence type="ECO:0000256" key="2">
    <source>
        <dbReference type="ARBA" id="ARBA00007532"/>
    </source>
</evidence>
<comment type="similarity">
    <text evidence="2">Belongs to the class-I pyridine nucleotide-disulfide oxidoreductase family.</text>
</comment>
<dbReference type="InterPro" id="IPR036188">
    <property type="entry name" value="FAD/NAD-bd_sf"/>
</dbReference>
<dbReference type="InterPro" id="IPR023753">
    <property type="entry name" value="FAD/NAD-binding_dom"/>
</dbReference>
<evidence type="ECO:0000256" key="4">
    <source>
        <dbReference type="ARBA" id="ARBA00022827"/>
    </source>
</evidence>
<dbReference type="Gene3D" id="3.50.50.60">
    <property type="entry name" value="FAD/NAD(P)-binding domain"/>
    <property type="match status" value="2"/>
</dbReference>
<evidence type="ECO:0000256" key="3">
    <source>
        <dbReference type="ARBA" id="ARBA00022630"/>
    </source>
</evidence>
<dbReference type="PANTHER" id="PTHR22912">
    <property type="entry name" value="DISULFIDE OXIDOREDUCTASE"/>
    <property type="match status" value="1"/>
</dbReference>
<dbReference type="PRINTS" id="PR00368">
    <property type="entry name" value="FADPNR"/>
</dbReference>